<dbReference type="AlphaFoldDB" id="D5V6Y4"/>
<dbReference type="InterPro" id="IPR036038">
    <property type="entry name" value="Aminotransferase-like"/>
</dbReference>
<organism evidence="1 2">
    <name type="scientific">Arcobacter nitrofigilis (strain ATCC 33309 / DSM 7299 / CCUG 15893 / LMG 7604 / NCTC 12251 / CI)</name>
    <name type="common">Campylobacter nitrofigilis</name>
    <dbReference type="NCBI Taxonomy" id="572480"/>
    <lineage>
        <taxon>Bacteria</taxon>
        <taxon>Pseudomonadati</taxon>
        <taxon>Campylobacterota</taxon>
        <taxon>Epsilonproteobacteria</taxon>
        <taxon>Campylobacterales</taxon>
        <taxon>Arcobacteraceae</taxon>
        <taxon>Arcobacter</taxon>
    </lineage>
</organism>
<evidence type="ECO:0008006" key="3">
    <source>
        <dbReference type="Google" id="ProtNLM"/>
    </source>
</evidence>
<dbReference type="STRING" id="572480.Arnit_2756"/>
<name>D5V6Y4_ARCNC</name>
<keyword evidence="2" id="KW-1185">Reference proteome</keyword>
<dbReference type="OrthoDB" id="1148709at2"/>
<sequence>MEYFETIKCEDKEVFNLSFHNLRISNTIGKNIDLNEYIYPLNSKLLKCKVIYNDDEIVDVRYDEYKKREINSFKIVYDDKIEYSKKYLNRSSLDELYAKKEDANEIIIFKNFLLTDTSIANIALYDGSNWYTPKKPLLNGTTRQRYLESKDIIEKDLSIEDLKSVSKLALMNAMIDFTIIENPIFIY</sequence>
<dbReference type="Pfam" id="PF01063">
    <property type="entry name" value="Aminotran_4"/>
    <property type="match status" value="1"/>
</dbReference>
<dbReference type="Proteomes" id="UP000000939">
    <property type="component" value="Chromosome"/>
</dbReference>
<dbReference type="Gene3D" id="3.30.470.10">
    <property type="match status" value="1"/>
</dbReference>
<evidence type="ECO:0000313" key="2">
    <source>
        <dbReference type="Proteomes" id="UP000000939"/>
    </source>
</evidence>
<dbReference type="EMBL" id="CP001999">
    <property type="protein sequence ID" value="ADG94404.1"/>
    <property type="molecule type" value="Genomic_DNA"/>
</dbReference>
<evidence type="ECO:0000313" key="1">
    <source>
        <dbReference type="EMBL" id="ADG94404.1"/>
    </source>
</evidence>
<dbReference type="KEGG" id="ant:Arnit_2756"/>
<gene>
    <name evidence="1" type="ordered locus">Arnit_2756</name>
</gene>
<dbReference type="Gene3D" id="3.20.10.10">
    <property type="entry name" value="D-amino Acid Aminotransferase, subunit A, domain 2"/>
    <property type="match status" value="1"/>
</dbReference>
<protein>
    <recommendedName>
        <fullName evidence="3">Aminotransferase class IV</fullName>
    </recommendedName>
</protein>
<dbReference type="GO" id="GO:0003824">
    <property type="term" value="F:catalytic activity"/>
    <property type="evidence" value="ECO:0007669"/>
    <property type="project" value="InterPro"/>
</dbReference>
<dbReference type="HOGENOM" id="CLU_114524_0_0_7"/>
<accession>D5V6Y4</accession>
<reference evidence="1 2" key="1">
    <citation type="journal article" date="2010" name="Stand. Genomic Sci.">
        <title>Complete genome sequence of Arcobacter nitrofigilis type strain (CI).</title>
        <authorList>
            <person name="Pati A."/>
            <person name="Gronow S."/>
            <person name="Lapidus A."/>
            <person name="Copeland A."/>
            <person name="Glavina Del Rio T."/>
            <person name="Nolan M."/>
            <person name="Lucas S."/>
            <person name="Tice H."/>
            <person name="Cheng J.F."/>
            <person name="Han C."/>
            <person name="Chertkov O."/>
            <person name="Bruce D."/>
            <person name="Tapia R."/>
            <person name="Goodwin L."/>
            <person name="Pitluck S."/>
            <person name="Liolios K."/>
            <person name="Ivanova N."/>
            <person name="Mavromatis K."/>
            <person name="Chen A."/>
            <person name="Palaniappan K."/>
            <person name="Land M."/>
            <person name="Hauser L."/>
            <person name="Chang Y.J."/>
            <person name="Jeffries C.D."/>
            <person name="Detter J.C."/>
            <person name="Rohde M."/>
            <person name="Goker M."/>
            <person name="Bristow J."/>
            <person name="Eisen J.A."/>
            <person name="Markowitz V."/>
            <person name="Hugenholtz P."/>
            <person name="Klenk H.P."/>
            <person name="Kyrpides N.C."/>
        </authorList>
    </citation>
    <scope>NUCLEOTIDE SEQUENCE [LARGE SCALE GENOMIC DNA]</scope>
    <source>
        <strain evidence="2">ATCC 33309 / DSM 7299 / CCUG 15893 / LMG 7604 / NCTC 12251 / CI</strain>
    </source>
</reference>
<dbReference type="SUPFAM" id="SSF56752">
    <property type="entry name" value="D-aminoacid aminotransferase-like PLP-dependent enzymes"/>
    <property type="match status" value="1"/>
</dbReference>
<proteinExistence type="predicted"/>
<dbReference type="InterPro" id="IPR001544">
    <property type="entry name" value="Aminotrans_IV"/>
</dbReference>
<dbReference type="RefSeq" id="WP_013136549.1">
    <property type="nucleotide sequence ID" value="NC_014166.1"/>
</dbReference>
<dbReference type="InterPro" id="IPR043132">
    <property type="entry name" value="BCAT-like_C"/>
</dbReference>
<dbReference type="eggNOG" id="COG0115">
    <property type="taxonomic scope" value="Bacteria"/>
</dbReference>
<dbReference type="InterPro" id="IPR043131">
    <property type="entry name" value="BCAT-like_N"/>
</dbReference>